<keyword evidence="2" id="KW-1185">Reference proteome</keyword>
<evidence type="ECO:0000313" key="2">
    <source>
        <dbReference type="Proteomes" id="UP001497535"/>
    </source>
</evidence>
<name>A0ACB0YQU6_MELEN</name>
<comment type="caution">
    <text evidence="1">The sequence shown here is derived from an EMBL/GenBank/DDBJ whole genome shotgun (WGS) entry which is preliminary data.</text>
</comment>
<proteinExistence type="predicted"/>
<gene>
    <name evidence="1" type="ORF">MENTE1834_LOCUS15401</name>
</gene>
<accession>A0ACB0YQU6</accession>
<dbReference type="EMBL" id="CAVMJV010000017">
    <property type="protein sequence ID" value="CAK5058299.1"/>
    <property type="molecule type" value="Genomic_DNA"/>
</dbReference>
<reference evidence="1" key="1">
    <citation type="submission" date="2023-11" db="EMBL/GenBank/DDBJ databases">
        <authorList>
            <person name="Poullet M."/>
        </authorList>
    </citation>
    <scope>NUCLEOTIDE SEQUENCE</scope>
    <source>
        <strain evidence="1">E1834</strain>
    </source>
</reference>
<evidence type="ECO:0000313" key="1">
    <source>
        <dbReference type="EMBL" id="CAK5058299.1"/>
    </source>
</evidence>
<organism evidence="1 2">
    <name type="scientific">Meloidogyne enterolobii</name>
    <name type="common">Root-knot nematode worm</name>
    <name type="synonym">Meloidogyne mayaguensis</name>
    <dbReference type="NCBI Taxonomy" id="390850"/>
    <lineage>
        <taxon>Eukaryota</taxon>
        <taxon>Metazoa</taxon>
        <taxon>Ecdysozoa</taxon>
        <taxon>Nematoda</taxon>
        <taxon>Chromadorea</taxon>
        <taxon>Rhabditida</taxon>
        <taxon>Tylenchina</taxon>
        <taxon>Tylenchomorpha</taxon>
        <taxon>Tylenchoidea</taxon>
        <taxon>Meloidogynidae</taxon>
        <taxon>Meloidogyninae</taxon>
        <taxon>Meloidogyne</taxon>
    </lineage>
</organism>
<protein>
    <submittedName>
        <fullName evidence="1">Uncharacterized protein</fullName>
    </submittedName>
</protein>
<sequence length="1373" mass="152106">MLKSPNLETAEEHPKHSAVLIGGSSMFNSDRQALLGDTTEKLTISYGTLTTNSSNSSTDPLTNGRKKKAKEKPRKLGLFSSSTALDYFLIIVGTFASVVHGAGFPLLSIVLGGMTSVFLRAENSDFVHGNEPSTFKNTSSTENSTIPPLSSEEFKHQIFIYSMYYLFLGFVMFITSYIQIACWEAVAERLAHRLRQNYLRAILRQDIAWFDTVQTGNLTARLSDDLERVREGLGDKASLFIQMFAAFISSFVVGFFYSWQMTVVMALFTPAIALTSAWMGRMTASRTQVEQDKYAIAGAIAEETLSSMRTIHSLNAEQQELERYEKALEEGRKTGLLKYLYMALGVGISNIIMYVSYAVAFWYASRLVLWDPDFDRGAVFTVFFAVMSGSTALGGALPHLASITTAKGAARHVLRVINRKPHIDPYSDDGHILWEVKGAIRLQDVHFTYPSRKDVKVLKGVSFSLEPGKKLALVGASGCGKSTIVNLLLRFYDPTKGTVLLDDHDLKRLNVRWLRDQIGVVSQEPILFDGTLEDNIMLGNENASKEQFLESCRLANALEFIQKLSDGLQTRVGERGAQLSGGQRQRIAIARALIKNPKVLLLDEATSALDTESEALVQKALNKAQEGRTTIIVAHRLSTIRDVDQILVFKEGRIVEIGTHTELYNQHGIFYEMVNQQQIHKREAERALGILEEDGLTTNEDEQTDDTDPSPQTGGDAQPLLSSSIGSLRSLKGAASSASPRKSSQHIASKSASSPGPLKGLRRRRTSETSDVVQISQMQLEVEESEIKPSSIAKVFQFNKGNWSFAFLGLFGCTISGLVVPFFALVYAQIFAVFSEPPEELERDSLFWSAMFIVLGFFSALGFFISANMLGRSGEALTKKLRLESFRNLLRQDIGFYDDERHNTGKLCTRFATDAPNVRYVFTRLMVVISSIVTLIGAIAIGFLNGWKLAIILLIIIPLIIASGYFEMQQQFGKKMRDTKLLEDAGKVASEAVENIRTVQGLNKQLVFHQKYCEQLVNPYLSNIKQVHVYGAVFAFSQSLIFFMYALAFWIGSIFVLDGSMTPTAVFRVFFAIAFCGQSVGQISSFIPDVVKARLAASLLFHLIEYPPQIDSLSEFGVRQSVKGHIQLRNVYFSYPSRPGVPVLRGLSLDVQSGQTVALVGFSGCGKSTIMALLERYYSPIRGSILLDGIPIEDMNIHKLRSQVCIVSQEPILFDCSIRDNILYGLPDQKKISHEKIVNACTSANAHNFIIGLPDGYDTRVGEKGIQLSGGQKQRIAIARALIRDPAVLLLDEATSALDTENEKVVQKALETAREGRTCLIIAHRLSTVQNSDVIAVIDEGKVVELGTHNELLSRDGIYKTLCETQILKDNNE</sequence>
<dbReference type="Proteomes" id="UP001497535">
    <property type="component" value="Unassembled WGS sequence"/>
</dbReference>